<keyword evidence="2" id="KW-0805">Transcription regulation</keyword>
<organism evidence="6 7">
    <name type="scientific">Neorhodopirellula pilleata</name>
    <dbReference type="NCBI Taxonomy" id="2714738"/>
    <lineage>
        <taxon>Bacteria</taxon>
        <taxon>Pseudomonadati</taxon>
        <taxon>Planctomycetota</taxon>
        <taxon>Planctomycetia</taxon>
        <taxon>Pirellulales</taxon>
        <taxon>Pirellulaceae</taxon>
        <taxon>Neorhodopirellula</taxon>
    </lineage>
</organism>
<name>A0A5C6AW32_9BACT</name>
<keyword evidence="3" id="KW-0731">Sigma factor</keyword>
<dbReference type="NCBIfam" id="TIGR02937">
    <property type="entry name" value="sigma70-ECF"/>
    <property type="match status" value="1"/>
</dbReference>
<dbReference type="Proteomes" id="UP000316213">
    <property type="component" value="Unassembled WGS sequence"/>
</dbReference>
<keyword evidence="7" id="KW-1185">Reference proteome</keyword>
<comment type="similarity">
    <text evidence="1">Belongs to the sigma-70 factor family. ECF subfamily.</text>
</comment>
<proteinExistence type="inferred from homology"/>
<dbReference type="InterPro" id="IPR013325">
    <property type="entry name" value="RNA_pol_sigma_r2"/>
</dbReference>
<evidence type="ECO:0000313" key="6">
    <source>
        <dbReference type="EMBL" id="TWU03349.1"/>
    </source>
</evidence>
<accession>A0A5C6AW32</accession>
<evidence type="ECO:0000256" key="1">
    <source>
        <dbReference type="ARBA" id="ARBA00010641"/>
    </source>
</evidence>
<dbReference type="Pfam" id="PF04542">
    <property type="entry name" value="Sigma70_r2"/>
    <property type="match status" value="1"/>
</dbReference>
<evidence type="ECO:0000256" key="2">
    <source>
        <dbReference type="ARBA" id="ARBA00023015"/>
    </source>
</evidence>
<feature type="domain" description="RNA polymerase sigma-70 region 2" evidence="5">
    <location>
        <begin position="4"/>
        <end position="53"/>
    </location>
</feature>
<dbReference type="PANTHER" id="PTHR43133:SF51">
    <property type="entry name" value="RNA POLYMERASE SIGMA FACTOR"/>
    <property type="match status" value="1"/>
</dbReference>
<evidence type="ECO:0000256" key="3">
    <source>
        <dbReference type="ARBA" id="ARBA00023082"/>
    </source>
</evidence>
<evidence type="ECO:0000259" key="5">
    <source>
        <dbReference type="Pfam" id="PF04542"/>
    </source>
</evidence>
<evidence type="ECO:0000313" key="7">
    <source>
        <dbReference type="Proteomes" id="UP000316213"/>
    </source>
</evidence>
<sequence>MVFNPSDVDDILQEVAVIAIENSHRFDSSQSIDGWVFGITRNRVMKYIDKQKRQKLCFSSELVDAMTAAAQSDSESEDSLEALQCCLGKLKDSHRELLIRRHRPGTTARQLAKEIGYTDTRMSRLINSLYVSLMKCVQNEISGATP</sequence>
<evidence type="ECO:0000256" key="4">
    <source>
        <dbReference type="ARBA" id="ARBA00023163"/>
    </source>
</evidence>
<dbReference type="Gene3D" id="1.10.1740.10">
    <property type="match status" value="1"/>
</dbReference>
<dbReference type="InterPro" id="IPR007627">
    <property type="entry name" value="RNA_pol_sigma70_r2"/>
</dbReference>
<dbReference type="GO" id="GO:0016987">
    <property type="term" value="F:sigma factor activity"/>
    <property type="evidence" value="ECO:0007669"/>
    <property type="project" value="UniProtKB-KW"/>
</dbReference>
<dbReference type="InterPro" id="IPR039425">
    <property type="entry name" value="RNA_pol_sigma-70-like"/>
</dbReference>
<gene>
    <name evidence="6" type="primary">sigM_1</name>
    <name evidence="6" type="ORF">Pla100_02690</name>
</gene>
<dbReference type="EMBL" id="SJPM01000001">
    <property type="protein sequence ID" value="TWU03349.1"/>
    <property type="molecule type" value="Genomic_DNA"/>
</dbReference>
<dbReference type="InterPro" id="IPR014284">
    <property type="entry name" value="RNA_pol_sigma-70_dom"/>
</dbReference>
<dbReference type="SUPFAM" id="SSF88946">
    <property type="entry name" value="Sigma2 domain of RNA polymerase sigma factors"/>
    <property type="match status" value="1"/>
</dbReference>
<reference evidence="6 7" key="1">
    <citation type="submission" date="2019-02" db="EMBL/GenBank/DDBJ databases">
        <title>Deep-cultivation of Planctomycetes and their phenomic and genomic characterization uncovers novel biology.</title>
        <authorList>
            <person name="Wiegand S."/>
            <person name="Jogler M."/>
            <person name="Boedeker C."/>
            <person name="Pinto D."/>
            <person name="Vollmers J."/>
            <person name="Rivas-Marin E."/>
            <person name="Kohn T."/>
            <person name="Peeters S.H."/>
            <person name="Heuer A."/>
            <person name="Rast P."/>
            <person name="Oberbeckmann S."/>
            <person name="Bunk B."/>
            <person name="Jeske O."/>
            <person name="Meyerdierks A."/>
            <person name="Storesund J.E."/>
            <person name="Kallscheuer N."/>
            <person name="Luecker S."/>
            <person name="Lage O.M."/>
            <person name="Pohl T."/>
            <person name="Merkel B.J."/>
            <person name="Hornburger P."/>
            <person name="Mueller R.-W."/>
            <person name="Bruemmer F."/>
            <person name="Labrenz M."/>
            <person name="Spormann A.M."/>
            <person name="Op Den Camp H."/>
            <person name="Overmann J."/>
            <person name="Amann R."/>
            <person name="Jetten M.S.M."/>
            <person name="Mascher T."/>
            <person name="Medema M.H."/>
            <person name="Devos D.P."/>
            <person name="Kaster A.-K."/>
            <person name="Ovreas L."/>
            <person name="Rohde M."/>
            <person name="Galperin M.Y."/>
            <person name="Jogler C."/>
        </authorList>
    </citation>
    <scope>NUCLEOTIDE SEQUENCE [LARGE SCALE GENOMIC DNA]</scope>
    <source>
        <strain evidence="6 7">Pla100</strain>
    </source>
</reference>
<comment type="caution">
    <text evidence="6">The sequence shown here is derived from an EMBL/GenBank/DDBJ whole genome shotgun (WGS) entry which is preliminary data.</text>
</comment>
<dbReference type="PANTHER" id="PTHR43133">
    <property type="entry name" value="RNA POLYMERASE ECF-TYPE SIGMA FACTO"/>
    <property type="match status" value="1"/>
</dbReference>
<dbReference type="SUPFAM" id="SSF88659">
    <property type="entry name" value="Sigma3 and sigma4 domains of RNA polymerase sigma factors"/>
    <property type="match status" value="1"/>
</dbReference>
<dbReference type="AlphaFoldDB" id="A0A5C6AW32"/>
<keyword evidence="4" id="KW-0804">Transcription</keyword>
<dbReference type="InterPro" id="IPR013324">
    <property type="entry name" value="RNA_pol_sigma_r3/r4-like"/>
</dbReference>
<protein>
    <submittedName>
        <fullName evidence="6">RNA polymerase sigma factor SigM</fullName>
    </submittedName>
</protein>
<dbReference type="GO" id="GO:0006352">
    <property type="term" value="P:DNA-templated transcription initiation"/>
    <property type="evidence" value="ECO:0007669"/>
    <property type="project" value="InterPro"/>
</dbReference>